<feature type="transmembrane region" description="Helical" evidence="12">
    <location>
        <begin position="244"/>
        <end position="264"/>
    </location>
</feature>
<dbReference type="InterPro" id="IPR010974">
    <property type="entry name" value="PTS_IIBC_nag"/>
</dbReference>
<dbReference type="InterPro" id="IPR001996">
    <property type="entry name" value="PTS_IIB_1"/>
</dbReference>
<keyword evidence="16" id="KW-1185">Reference proteome</keyword>
<feature type="transmembrane region" description="Helical" evidence="12">
    <location>
        <begin position="37"/>
        <end position="53"/>
    </location>
</feature>
<keyword evidence="10 12" id="KW-0472">Membrane</keyword>
<dbReference type="RefSeq" id="WP_380025681.1">
    <property type="nucleotide sequence ID" value="NZ_JBHSHC010000086.1"/>
</dbReference>
<dbReference type="InterPro" id="IPR003352">
    <property type="entry name" value="PTS_EIIC"/>
</dbReference>
<accession>A0ABV9Q1B6</accession>
<evidence type="ECO:0000256" key="4">
    <source>
        <dbReference type="ARBA" id="ARBA00022597"/>
    </source>
</evidence>
<protein>
    <submittedName>
        <fullName evidence="15">N-acetylglucosamine-specific PTS transporter subunit IIBC</fullName>
        <ecNumber evidence="15">2.7.1.193</ecNumber>
    </submittedName>
</protein>
<evidence type="ECO:0000256" key="8">
    <source>
        <dbReference type="ARBA" id="ARBA00022777"/>
    </source>
</evidence>
<dbReference type="InterPro" id="IPR018113">
    <property type="entry name" value="PTrfase_EIIB_Cys"/>
</dbReference>
<evidence type="ECO:0000256" key="1">
    <source>
        <dbReference type="ARBA" id="ARBA00004651"/>
    </source>
</evidence>
<dbReference type="NCBIfam" id="TIGR01998">
    <property type="entry name" value="PTS-II-BC-nag"/>
    <property type="match status" value="1"/>
</dbReference>
<keyword evidence="9 12" id="KW-1133">Transmembrane helix</keyword>
<keyword evidence="7 12" id="KW-0812">Transmembrane</keyword>
<evidence type="ECO:0000313" key="16">
    <source>
        <dbReference type="Proteomes" id="UP001596002"/>
    </source>
</evidence>
<keyword evidence="4" id="KW-0762">Sugar transport</keyword>
<dbReference type="PANTHER" id="PTHR30009">
    <property type="entry name" value="CYTOCHROME C-TYPE SYNTHESIS PROTEIN AND PTS TRANSMEMBRANE COMPONENT"/>
    <property type="match status" value="1"/>
</dbReference>
<comment type="subcellular location">
    <subcellularLocation>
        <location evidence="1">Cell membrane</location>
        <topology evidence="1">Multi-pass membrane protein</topology>
    </subcellularLocation>
</comment>
<keyword evidence="5 15" id="KW-0808">Transferase</keyword>
<dbReference type="GO" id="GO:0103111">
    <property type="term" value="F:protein-N(pi)-phosphohistidine--N-acetyl-D-glucosamine phosphotransferase activity"/>
    <property type="evidence" value="ECO:0007669"/>
    <property type="project" value="UniProtKB-EC"/>
</dbReference>
<evidence type="ECO:0000256" key="11">
    <source>
        <dbReference type="PROSITE-ProRule" id="PRU00421"/>
    </source>
</evidence>
<evidence type="ECO:0000256" key="3">
    <source>
        <dbReference type="ARBA" id="ARBA00022475"/>
    </source>
</evidence>
<sequence length="475" mass="50971">MLAFLQKIGRSLLIPIAIMPAAAILLRIGALKFENPFMIQVAKVFLAGGGAIFDNIPILFAAGVAIGLAEGAGVAGLAAVIGYLVLTNVLKTFDVMGPDGKPVVHLDMGVLGGILTGVIASVLFKRFKDIQLPKALGFFGGRRFVPIVTSLTMVVSGVILGFIWLPVQNAIQALGMWTVSAGGLGMFIYGFLNRLLIPTGLHHIINSIAWFQIGDFTDAAGKIVHGDLSRFFAGDKTAGMFMTGFYPVMMFGLPAACLAMIKMAKPGKKQVAASVLISSALTSFLTGITEPIEFAFMFVAPVLFVIHALLTGLSMALTYAMGIKLGFGFSAGLIDYLLNWNLSTKPLLMIPIGLAYFVVYYVGFVAVIRRLNLKTPGREDEQDDEKQVEKLKESSLRQRAEQILPLIGGASNITNLDACITRLRLVLKDESAVNEPELKKLGAAGIMRLGKGNVQIVFGTESELIKEEMKKLVTA</sequence>
<evidence type="ECO:0000256" key="7">
    <source>
        <dbReference type="ARBA" id="ARBA00022692"/>
    </source>
</evidence>
<dbReference type="Proteomes" id="UP001596002">
    <property type="component" value="Unassembled WGS sequence"/>
</dbReference>
<feature type="transmembrane region" description="Helical" evidence="12">
    <location>
        <begin position="60"/>
        <end position="86"/>
    </location>
</feature>
<feature type="transmembrane region" description="Helical" evidence="12">
    <location>
        <begin position="106"/>
        <end position="124"/>
    </location>
</feature>
<dbReference type="PROSITE" id="PS01035">
    <property type="entry name" value="PTS_EIIB_TYPE_1_CYS"/>
    <property type="match status" value="1"/>
</dbReference>
<evidence type="ECO:0000256" key="2">
    <source>
        <dbReference type="ARBA" id="ARBA00022448"/>
    </source>
</evidence>
<feature type="domain" description="PTS EIIB type-1" evidence="13">
    <location>
        <begin position="397"/>
        <end position="475"/>
    </location>
</feature>
<dbReference type="InterPro" id="IPR036878">
    <property type="entry name" value="Glu_permease_IIB"/>
</dbReference>
<feature type="transmembrane region" description="Helical" evidence="12">
    <location>
        <begin position="348"/>
        <end position="368"/>
    </location>
</feature>
<keyword evidence="3" id="KW-1003">Cell membrane</keyword>
<dbReference type="EMBL" id="JBHSHC010000086">
    <property type="protein sequence ID" value="MFC4767718.1"/>
    <property type="molecule type" value="Genomic_DNA"/>
</dbReference>
<comment type="caution">
    <text evidence="15">The sequence shown here is derived from an EMBL/GenBank/DDBJ whole genome shotgun (WGS) entry which is preliminary data.</text>
</comment>
<dbReference type="PROSITE" id="PS51103">
    <property type="entry name" value="PTS_EIIC_TYPE_1"/>
    <property type="match status" value="1"/>
</dbReference>
<keyword evidence="6" id="KW-0598">Phosphotransferase system</keyword>
<evidence type="ECO:0000256" key="6">
    <source>
        <dbReference type="ARBA" id="ARBA00022683"/>
    </source>
</evidence>
<dbReference type="Gene3D" id="3.30.1360.60">
    <property type="entry name" value="Glucose permease domain IIB"/>
    <property type="match status" value="1"/>
</dbReference>
<keyword evidence="2" id="KW-0813">Transport</keyword>
<dbReference type="PROSITE" id="PS51098">
    <property type="entry name" value="PTS_EIIB_TYPE_1"/>
    <property type="match status" value="1"/>
</dbReference>
<gene>
    <name evidence="15" type="primary">nagE</name>
    <name evidence="15" type="ORF">ACFO8Q_10145</name>
</gene>
<evidence type="ECO:0000256" key="10">
    <source>
        <dbReference type="ARBA" id="ARBA00023136"/>
    </source>
</evidence>
<evidence type="ECO:0000256" key="9">
    <source>
        <dbReference type="ARBA" id="ARBA00022989"/>
    </source>
</evidence>
<dbReference type="CDD" id="cd00212">
    <property type="entry name" value="PTS_IIB_glc"/>
    <property type="match status" value="1"/>
</dbReference>
<dbReference type="InterPro" id="IPR050429">
    <property type="entry name" value="PTS_Glucose_EIICBA"/>
</dbReference>
<evidence type="ECO:0000256" key="12">
    <source>
        <dbReference type="SAM" id="Phobius"/>
    </source>
</evidence>
<feature type="transmembrane region" description="Helical" evidence="12">
    <location>
        <begin position="12"/>
        <end position="31"/>
    </location>
</feature>
<feature type="transmembrane region" description="Helical" evidence="12">
    <location>
        <begin position="144"/>
        <end position="165"/>
    </location>
</feature>
<evidence type="ECO:0000259" key="13">
    <source>
        <dbReference type="PROSITE" id="PS51098"/>
    </source>
</evidence>
<dbReference type="NCBIfam" id="TIGR00826">
    <property type="entry name" value="EIIB_glc"/>
    <property type="match status" value="1"/>
</dbReference>
<feature type="active site" description="Phosphocysteine intermediate; for EIIB activity" evidence="11">
    <location>
        <position position="419"/>
    </location>
</feature>
<evidence type="ECO:0000259" key="14">
    <source>
        <dbReference type="PROSITE" id="PS51103"/>
    </source>
</evidence>
<reference evidence="16" key="1">
    <citation type="journal article" date="2019" name="Int. J. Syst. Evol. Microbiol.">
        <title>The Global Catalogue of Microorganisms (GCM) 10K type strain sequencing project: providing services to taxonomists for standard genome sequencing and annotation.</title>
        <authorList>
            <consortium name="The Broad Institute Genomics Platform"/>
            <consortium name="The Broad Institute Genome Sequencing Center for Infectious Disease"/>
            <person name="Wu L."/>
            <person name="Ma J."/>
        </authorList>
    </citation>
    <scope>NUCLEOTIDE SEQUENCE [LARGE SCALE GENOMIC DNA]</scope>
    <source>
        <strain evidence="16">WYCCWR 12678</strain>
    </source>
</reference>
<feature type="transmembrane region" description="Helical" evidence="12">
    <location>
        <begin position="271"/>
        <end position="288"/>
    </location>
</feature>
<feature type="transmembrane region" description="Helical" evidence="12">
    <location>
        <begin position="294"/>
        <end position="313"/>
    </location>
</feature>
<proteinExistence type="predicted"/>
<feature type="domain" description="PTS EIIC type-1" evidence="14">
    <location>
        <begin position="1"/>
        <end position="380"/>
    </location>
</feature>
<name>A0ABV9Q1B6_9BACL</name>
<dbReference type="EC" id="2.7.1.193" evidence="15"/>
<evidence type="ECO:0000313" key="15">
    <source>
        <dbReference type="EMBL" id="MFC4767718.1"/>
    </source>
</evidence>
<evidence type="ECO:0000256" key="5">
    <source>
        <dbReference type="ARBA" id="ARBA00022679"/>
    </source>
</evidence>
<feature type="transmembrane region" description="Helical" evidence="12">
    <location>
        <begin position="171"/>
        <end position="192"/>
    </location>
</feature>
<dbReference type="InterPro" id="IPR013013">
    <property type="entry name" value="PTS_EIIC_1"/>
</dbReference>
<dbReference type="Pfam" id="PF02378">
    <property type="entry name" value="PTS_EIIC"/>
    <property type="match status" value="1"/>
</dbReference>
<keyword evidence="8" id="KW-0418">Kinase</keyword>
<dbReference type="PANTHER" id="PTHR30009:SF4">
    <property type="entry name" value="PTS SYSTEM N-ACETYLGLUCOSAMINE-SPECIFIC EIICBA COMPONENT"/>
    <property type="match status" value="1"/>
</dbReference>
<dbReference type="SUPFAM" id="SSF55604">
    <property type="entry name" value="Glucose permease domain IIB"/>
    <property type="match status" value="1"/>
</dbReference>
<dbReference type="Pfam" id="PF00367">
    <property type="entry name" value="PTS_EIIB"/>
    <property type="match status" value="1"/>
</dbReference>
<organism evidence="15 16">
    <name type="scientific">Effusibacillus consociatus</name>
    <dbReference type="NCBI Taxonomy" id="1117041"/>
    <lineage>
        <taxon>Bacteria</taxon>
        <taxon>Bacillati</taxon>
        <taxon>Bacillota</taxon>
        <taxon>Bacilli</taxon>
        <taxon>Bacillales</taxon>
        <taxon>Alicyclobacillaceae</taxon>
        <taxon>Effusibacillus</taxon>
    </lineage>
</organism>